<evidence type="ECO:0000313" key="3">
    <source>
        <dbReference type="EMBL" id="UZW76154.1"/>
    </source>
</evidence>
<reference evidence="3" key="1">
    <citation type="submission" date="2022-07" db="EMBL/GenBank/DDBJ databases">
        <title>Alkalimarinus sp. nov., isolated from gut of a Alitta virens.</title>
        <authorList>
            <person name="Yang A.I."/>
            <person name="Shin N.-R."/>
        </authorList>
    </citation>
    <scope>NUCLEOTIDE SEQUENCE</scope>
    <source>
        <strain evidence="3">FA028</strain>
    </source>
</reference>
<evidence type="ECO:0000313" key="4">
    <source>
        <dbReference type="Proteomes" id="UP001164472"/>
    </source>
</evidence>
<dbReference type="KEGG" id="asem:NNL22_06135"/>
<evidence type="ECO:0000259" key="1">
    <source>
        <dbReference type="Pfam" id="PF00534"/>
    </source>
</evidence>
<dbReference type="EMBL" id="CP101527">
    <property type="protein sequence ID" value="UZW76154.1"/>
    <property type="molecule type" value="Genomic_DNA"/>
</dbReference>
<dbReference type="SUPFAM" id="SSF53756">
    <property type="entry name" value="UDP-Glycosyltransferase/glycogen phosphorylase"/>
    <property type="match status" value="1"/>
</dbReference>
<feature type="domain" description="Glycosyltransferase subfamily 4-like N-terminal" evidence="2">
    <location>
        <begin position="2"/>
        <end position="155"/>
    </location>
</feature>
<dbReference type="Gene3D" id="3.40.50.2000">
    <property type="entry name" value="Glycogen Phosphorylase B"/>
    <property type="match status" value="2"/>
</dbReference>
<keyword evidence="4" id="KW-1185">Reference proteome</keyword>
<proteinExistence type="predicted"/>
<dbReference type="PANTHER" id="PTHR45947">
    <property type="entry name" value="SULFOQUINOVOSYL TRANSFERASE SQD2"/>
    <property type="match status" value="1"/>
</dbReference>
<gene>
    <name evidence="3" type="ORF">NNL22_06135</name>
</gene>
<dbReference type="AlphaFoldDB" id="A0A9E8HUV1"/>
<dbReference type="InterPro" id="IPR028098">
    <property type="entry name" value="Glyco_trans_4-like_N"/>
</dbReference>
<dbReference type="CDD" id="cd03811">
    <property type="entry name" value="GT4_GT28_WabH-like"/>
    <property type="match status" value="1"/>
</dbReference>
<sequence>MLVELALEQIKAGHSVTICSIGTPSELEKPIEKVCKERGINVYPLRMKAGLNLLGGMNIVNYAKQHGFDLFHSHGYKGNILLGLLPIKLRRLPLIMTLHGKTTVSGFSKMRVYEILDQVFFKRMDAVVVVANELLERRGLVGRKLKNLTVIPNGISEVLPEIPLNDPIATRLISIKKTGPIIGSIGRLSEEKGYSLLILAFAKLKEENSGLQLVIMGDGPLKSQLINIANKAGVSSSVCFMGYIDNASHYLTYFDIYVNSSFTEGMPITLLEAMRADCPIVASKAGGMPELLKGGEYGNLFSVGDIDALSLSLKNAFTGGGQKVTKAKKFFKSKLTSRVMSDKYIEVYNKVISNAD</sequence>
<accession>A0A9E8HUV1</accession>
<protein>
    <submittedName>
        <fullName evidence="3">Glycosyltransferase</fullName>
    </submittedName>
</protein>
<dbReference type="Pfam" id="PF13439">
    <property type="entry name" value="Glyco_transf_4"/>
    <property type="match status" value="1"/>
</dbReference>
<name>A0A9E8HUV1_9ALTE</name>
<dbReference type="PANTHER" id="PTHR45947:SF3">
    <property type="entry name" value="SULFOQUINOVOSYL TRANSFERASE SQD2"/>
    <property type="match status" value="1"/>
</dbReference>
<dbReference type="RefSeq" id="WP_251811970.1">
    <property type="nucleotide sequence ID" value="NZ_CP101527.1"/>
</dbReference>
<dbReference type="InterPro" id="IPR050194">
    <property type="entry name" value="Glycosyltransferase_grp1"/>
</dbReference>
<dbReference type="Proteomes" id="UP001164472">
    <property type="component" value="Chromosome"/>
</dbReference>
<feature type="domain" description="Glycosyl transferase family 1" evidence="1">
    <location>
        <begin position="175"/>
        <end position="317"/>
    </location>
</feature>
<organism evidence="3 4">
    <name type="scientific">Alkalimarinus sediminis</name>
    <dbReference type="NCBI Taxonomy" id="1632866"/>
    <lineage>
        <taxon>Bacteria</taxon>
        <taxon>Pseudomonadati</taxon>
        <taxon>Pseudomonadota</taxon>
        <taxon>Gammaproteobacteria</taxon>
        <taxon>Alteromonadales</taxon>
        <taxon>Alteromonadaceae</taxon>
        <taxon>Alkalimarinus</taxon>
    </lineage>
</organism>
<dbReference type="GO" id="GO:0016757">
    <property type="term" value="F:glycosyltransferase activity"/>
    <property type="evidence" value="ECO:0007669"/>
    <property type="project" value="InterPro"/>
</dbReference>
<evidence type="ECO:0000259" key="2">
    <source>
        <dbReference type="Pfam" id="PF13439"/>
    </source>
</evidence>
<dbReference type="InterPro" id="IPR001296">
    <property type="entry name" value="Glyco_trans_1"/>
</dbReference>
<dbReference type="Pfam" id="PF00534">
    <property type="entry name" value="Glycos_transf_1"/>
    <property type="match status" value="1"/>
</dbReference>